<dbReference type="HAMAP" id="MF_00110">
    <property type="entry name" value="DHQ_synthase"/>
    <property type="match status" value="1"/>
</dbReference>
<dbReference type="Gene3D" id="3.40.50.10540">
    <property type="entry name" value="Crotonobetainyl-coa:carnitine coa-transferase, domain 1"/>
    <property type="match status" value="2"/>
</dbReference>
<dbReference type="FunFam" id="3.40.50.1970:FF:000007">
    <property type="entry name" value="Pentafunctional AROM polypeptide"/>
    <property type="match status" value="1"/>
</dbReference>
<feature type="compositionally biased region" description="Acidic residues" evidence="10">
    <location>
        <begin position="56"/>
        <end position="65"/>
    </location>
</feature>
<feature type="domain" description="3-dehydroquinate synthase C-terminal" evidence="12">
    <location>
        <begin position="1132"/>
        <end position="1275"/>
    </location>
</feature>
<evidence type="ECO:0000256" key="1">
    <source>
        <dbReference type="ARBA" id="ARBA00001911"/>
    </source>
</evidence>
<evidence type="ECO:0000256" key="7">
    <source>
        <dbReference type="ARBA" id="ARBA00022833"/>
    </source>
</evidence>
<feature type="compositionally biased region" description="Low complexity" evidence="10">
    <location>
        <begin position="38"/>
        <end position="55"/>
    </location>
</feature>
<feature type="domain" description="3-dehydroquinate synthase N-terminal" evidence="11">
    <location>
        <begin position="1020"/>
        <end position="1130"/>
    </location>
</feature>
<dbReference type="InterPro" id="IPR056179">
    <property type="entry name" value="DHQS_C"/>
</dbReference>
<keyword evidence="9" id="KW-0456">Lyase</keyword>
<comment type="similarity">
    <text evidence="4">Belongs to the CoA-transferase III family.</text>
</comment>
<dbReference type="Pfam" id="PF24621">
    <property type="entry name" value="DHQS_C"/>
    <property type="match status" value="1"/>
</dbReference>
<dbReference type="InterPro" id="IPR030960">
    <property type="entry name" value="DHQS/DOIS_N"/>
</dbReference>
<dbReference type="EMBL" id="CAUJNA010000772">
    <property type="protein sequence ID" value="CAJ1381018.1"/>
    <property type="molecule type" value="Genomic_DNA"/>
</dbReference>
<evidence type="ECO:0000256" key="4">
    <source>
        <dbReference type="ARBA" id="ARBA00008383"/>
    </source>
</evidence>
<gene>
    <name evidence="13" type="ORF">EVOR1521_LOCUS8824</name>
</gene>
<comment type="cofactor">
    <cofactor evidence="1">
        <name>NAD(+)</name>
        <dbReference type="ChEBI" id="CHEBI:57540"/>
    </cofactor>
</comment>
<dbReference type="NCBIfam" id="TIGR01357">
    <property type="entry name" value="aroB"/>
    <property type="match status" value="1"/>
</dbReference>
<evidence type="ECO:0000256" key="9">
    <source>
        <dbReference type="ARBA" id="ARBA00023239"/>
    </source>
</evidence>
<dbReference type="SUPFAM" id="SSF89796">
    <property type="entry name" value="CoA-transferase family III (CaiB/BaiF)"/>
    <property type="match status" value="2"/>
</dbReference>
<evidence type="ECO:0000256" key="5">
    <source>
        <dbReference type="ARBA" id="ARBA00022723"/>
    </source>
</evidence>
<evidence type="ECO:0000256" key="3">
    <source>
        <dbReference type="ARBA" id="ARBA00001947"/>
    </source>
</evidence>
<dbReference type="GO" id="GO:0003856">
    <property type="term" value="F:3-dehydroquinate synthase activity"/>
    <property type="evidence" value="ECO:0007669"/>
    <property type="project" value="InterPro"/>
</dbReference>
<name>A0AA36MW45_9DINO</name>
<keyword evidence="7" id="KW-0862">Zinc</keyword>
<evidence type="ECO:0000256" key="8">
    <source>
        <dbReference type="ARBA" id="ARBA00023027"/>
    </source>
</evidence>
<protein>
    <recommendedName>
        <fullName evidence="15">3-dehydroquinate synthase</fullName>
    </recommendedName>
</protein>
<dbReference type="InterPro" id="IPR016037">
    <property type="entry name" value="DHQ_synth_AroB"/>
</dbReference>
<comment type="cofactor">
    <cofactor evidence="3">
        <name>Zn(2+)</name>
        <dbReference type="ChEBI" id="CHEBI:29105"/>
    </cofactor>
</comment>
<comment type="caution">
    <text evidence="13">The sequence shown here is derived from an EMBL/GenBank/DDBJ whole genome shotgun (WGS) entry which is preliminary data.</text>
</comment>
<keyword evidence="14" id="KW-1185">Reference proteome</keyword>
<keyword evidence="5" id="KW-0479">Metal-binding</keyword>
<dbReference type="GO" id="GO:0005737">
    <property type="term" value="C:cytoplasm"/>
    <property type="evidence" value="ECO:0007669"/>
    <property type="project" value="InterPro"/>
</dbReference>
<proteinExistence type="inferred from homology"/>
<dbReference type="GO" id="GO:0000166">
    <property type="term" value="F:nucleotide binding"/>
    <property type="evidence" value="ECO:0007669"/>
    <property type="project" value="UniProtKB-KW"/>
</dbReference>
<dbReference type="InterPro" id="IPR003673">
    <property type="entry name" value="CoA-Trfase_fam_III"/>
</dbReference>
<dbReference type="Pfam" id="PF02515">
    <property type="entry name" value="CoA_transf_3"/>
    <property type="match status" value="2"/>
</dbReference>
<dbReference type="SUPFAM" id="SSF56796">
    <property type="entry name" value="Dehydroquinate synthase-like"/>
    <property type="match status" value="1"/>
</dbReference>
<dbReference type="InterPro" id="IPR023606">
    <property type="entry name" value="CoA-Trfase_III_dom_1_sf"/>
</dbReference>
<dbReference type="SUPFAM" id="SSF49562">
    <property type="entry name" value="C2 domain (Calcium/lipid-binding domain, CaLB)"/>
    <property type="match status" value="1"/>
</dbReference>
<dbReference type="InterPro" id="IPR035892">
    <property type="entry name" value="C2_domain_sf"/>
</dbReference>
<dbReference type="GO" id="GO:0009073">
    <property type="term" value="P:aromatic amino acid family biosynthetic process"/>
    <property type="evidence" value="ECO:0007669"/>
    <property type="project" value="InterPro"/>
</dbReference>
<sequence length="1325" mass="142701">MGGTLSTEPAKDSTKKKKSKKKGDDKDLIVPSERQTADEPQPEAAEWPEAATTVEAEPEGSEEWPEGMPARGEPWPVERPASRKPSVPDAASPATWRTPATPLRGRSEVEPETDSFGVFGMLPKSSRTYSRQLAERTQGTTQSTSALPASCLLRIRVLKAQLRKKRAGLVGDLAEVAVVARLGRQAARTALAELGAQGAEWHETLELRVPETPGAGRLDLEVMSMTVHREELLGKTSLQLASSGLGPAWTRRRMPLGAGECQLDLEMQLLPPGVQPQGEREQEDLDYQLGARMFQPKGQALPWLGVRVLELTRRTWTAPFAGRLMASCGAEVVRCAFGEEALLVRKKQGVKVGAASKEPHSVPKELHHGKRLAKELPEDPRDLATLKAELLPGCNVFLTDLPADELDEMQLGAVELRQQYPWLIFVHASTVGMLADVSNKGISDAGAFFSLSGLAEQLGHVLGPAGFAAAVAGSALFGVASMAVMRRRCGSPGDRVEMSIFRAGRWCSGLGALTGWTRPPAPDLRLAAEGVAVPPMATPFDVEGVGFVPPKRPAGANPRWSVLEPSLLLPAVRPECPVAAELPLARVSVIELSDEYQVSATALGAMLADLGAQVTKVERPQRPDPWKRTCPQLYQDLTCRKEVQQVNYTGVGGSDAKSGAPLPGQAALYRTLAEATVLVTNLPLAALEAWGLEPKRLREMFPHLIIVLITTWGCDVWARERELSSRKGGQESHAFWEASGLGQTFGVRSEPPGLGELSLAQLALGGLGAALLRQQRTGNGQLVQVSRHRAGVYCQRLSALEPPEPLSSPLLQTLDGRFLRLLGRGRHQPHDAWVLLHAVGRRENLADQLGGGIEKLRQKLEGYSWEERSRSTRTSCWPAPVSGPLRRPVKGLPGQRHHLVCGGDEAHRRRGVAQPLGGLRCRLLLGAPRAVGPMTRDRSRSPRKTEVKEIPVIGDSRVLIAANLLEEIPSRLHALGLKPAALAVVSDKTVDGLYGERLAAAFQKHGAENPGGPRVLRYAFAPGESSKNRETKAAIEDFMLANKCTRDSAMLALGGGVVGDLVGFTAATYMRGVPVVQVPTSTMAMIDSSVGGKTALNVPAGKNLIGAFHQPKVIFADPTVLQSLSRREVAEGLAEAIKMGIIRDTELFKTMVANPEKIMALDQKLIQEVLHKAVAHKADIVAIDEKETGLRATLNYGHTIGHAIEALVSPKLLHGECVAIGCVAEAELACRMGHLKAEAIPEIRSCFQAYGLPVVPPAGLTLEKVMEKMAVDKKNQGKTIRCTIITSVGTSIEHPLPVQRELMEAVVGDMLKTSVACAKTDPLVE</sequence>
<feature type="region of interest" description="Disordered" evidence="10">
    <location>
        <begin position="1"/>
        <end position="121"/>
    </location>
</feature>
<dbReference type="PANTHER" id="PTHR43622">
    <property type="entry name" value="3-DEHYDROQUINATE SYNTHASE"/>
    <property type="match status" value="1"/>
</dbReference>
<dbReference type="PANTHER" id="PTHR43622:SF1">
    <property type="entry name" value="3-DEHYDROQUINATE SYNTHASE"/>
    <property type="match status" value="1"/>
</dbReference>
<dbReference type="Proteomes" id="UP001178507">
    <property type="component" value="Unassembled WGS sequence"/>
</dbReference>
<evidence type="ECO:0000256" key="2">
    <source>
        <dbReference type="ARBA" id="ARBA00001941"/>
    </source>
</evidence>
<evidence type="ECO:0000256" key="6">
    <source>
        <dbReference type="ARBA" id="ARBA00022741"/>
    </source>
</evidence>
<evidence type="ECO:0000313" key="14">
    <source>
        <dbReference type="Proteomes" id="UP001178507"/>
    </source>
</evidence>
<evidence type="ECO:0008006" key="15">
    <source>
        <dbReference type="Google" id="ProtNLM"/>
    </source>
</evidence>
<keyword evidence="6" id="KW-0547">Nucleotide-binding</keyword>
<accession>A0AA36MW45</accession>
<dbReference type="Gene3D" id="3.40.50.1970">
    <property type="match status" value="1"/>
</dbReference>
<reference evidence="13" key="1">
    <citation type="submission" date="2023-08" db="EMBL/GenBank/DDBJ databases">
        <authorList>
            <person name="Chen Y."/>
            <person name="Shah S."/>
            <person name="Dougan E. K."/>
            <person name="Thang M."/>
            <person name="Chan C."/>
        </authorList>
    </citation>
    <scope>NUCLEOTIDE SEQUENCE</scope>
</reference>
<evidence type="ECO:0000259" key="12">
    <source>
        <dbReference type="Pfam" id="PF24621"/>
    </source>
</evidence>
<evidence type="ECO:0000256" key="10">
    <source>
        <dbReference type="SAM" id="MobiDB-lite"/>
    </source>
</evidence>
<organism evidence="13 14">
    <name type="scientific">Effrenium voratum</name>
    <dbReference type="NCBI Taxonomy" id="2562239"/>
    <lineage>
        <taxon>Eukaryota</taxon>
        <taxon>Sar</taxon>
        <taxon>Alveolata</taxon>
        <taxon>Dinophyceae</taxon>
        <taxon>Suessiales</taxon>
        <taxon>Symbiodiniaceae</taxon>
        <taxon>Effrenium</taxon>
    </lineage>
</organism>
<dbReference type="Gene3D" id="1.20.1090.10">
    <property type="entry name" value="Dehydroquinate synthase-like - alpha domain"/>
    <property type="match status" value="1"/>
</dbReference>
<evidence type="ECO:0000259" key="11">
    <source>
        <dbReference type="Pfam" id="PF01761"/>
    </source>
</evidence>
<dbReference type="InterPro" id="IPR050071">
    <property type="entry name" value="Dehydroquinate_synthase"/>
</dbReference>
<keyword evidence="8" id="KW-0520">NAD</keyword>
<dbReference type="Pfam" id="PF01761">
    <property type="entry name" value="DHQ_synthase"/>
    <property type="match status" value="1"/>
</dbReference>
<comment type="cofactor">
    <cofactor evidence="2">
        <name>Co(2+)</name>
        <dbReference type="ChEBI" id="CHEBI:48828"/>
    </cofactor>
</comment>
<evidence type="ECO:0000313" key="13">
    <source>
        <dbReference type="EMBL" id="CAJ1381018.1"/>
    </source>
</evidence>
<dbReference type="GO" id="GO:0046872">
    <property type="term" value="F:metal ion binding"/>
    <property type="evidence" value="ECO:0007669"/>
    <property type="project" value="UniProtKB-KW"/>
</dbReference>
<dbReference type="CDD" id="cd08195">
    <property type="entry name" value="DHQS"/>
    <property type="match status" value="1"/>
</dbReference>